<reference evidence="1 2" key="1">
    <citation type="submission" date="2019-07" db="EMBL/GenBank/DDBJ databases">
        <title>Chromosome genome assembly for large yellow croaker.</title>
        <authorList>
            <person name="Xiao S."/>
        </authorList>
    </citation>
    <scope>NUCLEOTIDE SEQUENCE [LARGE SCALE GENOMIC DNA]</scope>
    <source>
        <strain evidence="1">JMULYC20181020</strain>
        <tissue evidence="1">Muscle</tissue>
    </source>
</reference>
<accession>A0A6G0IJJ0</accession>
<gene>
    <name evidence="1" type="ORF">D5F01_LYC11105</name>
</gene>
<dbReference type="EMBL" id="REGW02000010">
    <property type="protein sequence ID" value="KAE8291497.1"/>
    <property type="molecule type" value="Genomic_DNA"/>
</dbReference>
<evidence type="ECO:0000313" key="1">
    <source>
        <dbReference type="EMBL" id="KAE8291497.1"/>
    </source>
</evidence>
<keyword evidence="2" id="KW-1185">Reference proteome</keyword>
<dbReference type="Proteomes" id="UP000424527">
    <property type="component" value="Unassembled WGS sequence"/>
</dbReference>
<proteinExistence type="predicted"/>
<comment type="caution">
    <text evidence="1">The sequence shown here is derived from an EMBL/GenBank/DDBJ whole genome shotgun (WGS) entry which is preliminary data.</text>
</comment>
<organism evidence="1 2">
    <name type="scientific">Larimichthys crocea</name>
    <name type="common">Large yellow croaker</name>
    <name type="synonym">Pseudosciaena crocea</name>
    <dbReference type="NCBI Taxonomy" id="215358"/>
    <lineage>
        <taxon>Eukaryota</taxon>
        <taxon>Metazoa</taxon>
        <taxon>Chordata</taxon>
        <taxon>Craniata</taxon>
        <taxon>Vertebrata</taxon>
        <taxon>Euteleostomi</taxon>
        <taxon>Actinopterygii</taxon>
        <taxon>Neopterygii</taxon>
        <taxon>Teleostei</taxon>
        <taxon>Neoteleostei</taxon>
        <taxon>Acanthomorphata</taxon>
        <taxon>Eupercaria</taxon>
        <taxon>Sciaenidae</taxon>
        <taxon>Larimichthys</taxon>
    </lineage>
</organism>
<dbReference type="AlphaFoldDB" id="A0A6G0IJJ0"/>
<sequence>MTAAINRVKLKALDKAKILKGAEVKILPFTNRKQTGINTITFLPIAELPSFEQDQPLLTPAIHSGQQDDAKQSTLIDFLPVIEGDPNDHNTIFTTLMRLSEDKVTIVTFDLPIWLKAVDIIKQANLPIIPRLGGFHLLKSYLGSLGGRTPALWVQYHYMVDVIKIFIRTERLADHNGHLSCIVTRMLDIFAAVGHHQYTKWFEEINPFDQDRDKELLVSFSTGFTSTRDDPVNAERAAEVGREMQIKLDGRSATSTMEVKLKVQALSSLRKIPKVNEKKIHLDSLKLFNRLIILAQRAMTVETSLQ</sequence>
<protein>
    <submittedName>
        <fullName evidence="1">Uncharacterized protein</fullName>
    </submittedName>
</protein>
<evidence type="ECO:0000313" key="2">
    <source>
        <dbReference type="Proteomes" id="UP000424527"/>
    </source>
</evidence>
<name>A0A6G0IJJ0_LARCR</name>